<dbReference type="Proteomes" id="UP000321960">
    <property type="component" value="Unassembled WGS sequence"/>
</dbReference>
<sequence length="91" mass="9943">MADAPRPSLAYLAESMECRRLSNLAWIRQAEAHNPKTPSLSGARELSPVYAETTRWLEKLSVLSAATGGDDARVEAWIDRMIEKASEGVAA</sequence>
<reference evidence="2" key="4">
    <citation type="submission" date="2023-01" db="EMBL/GenBank/DDBJ databases">
        <title>Draft genome sequence of Methylobacterium oxalidis strain NBRC 107715.</title>
        <authorList>
            <person name="Sun Q."/>
            <person name="Mori K."/>
        </authorList>
    </citation>
    <scope>NUCLEOTIDE SEQUENCE</scope>
    <source>
        <strain evidence="2">NBRC 107715</strain>
    </source>
</reference>
<reference evidence="2" key="1">
    <citation type="journal article" date="2014" name="Int. J. Syst. Evol. Microbiol.">
        <title>Complete genome of a new Firmicutes species belonging to the dominant human colonic microbiota ('Ruminococcus bicirculans') reveals two chromosomes and a selective capacity to utilize plant glucans.</title>
        <authorList>
            <consortium name="NISC Comparative Sequencing Program"/>
            <person name="Wegmann U."/>
            <person name="Louis P."/>
            <person name="Goesmann A."/>
            <person name="Henrissat B."/>
            <person name="Duncan S.H."/>
            <person name="Flint H.J."/>
        </authorList>
    </citation>
    <scope>NUCLEOTIDE SEQUENCE</scope>
    <source>
        <strain evidence="2">NBRC 107715</strain>
    </source>
</reference>
<comment type="caution">
    <text evidence="1">The sequence shown here is derived from an EMBL/GenBank/DDBJ whole genome shotgun (WGS) entry which is preliminary data.</text>
</comment>
<proteinExistence type="predicted"/>
<evidence type="ECO:0000313" key="1">
    <source>
        <dbReference type="EMBL" id="GEP06843.1"/>
    </source>
</evidence>
<accession>A0A512JA82</accession>
<keyword evidence="4" id="KW-1185">Reference proteome</keyword>
<protein>
    <submittedName>
        <fullName evidence="1">Uncharacterized protein</fullName>
    </submittedName>
</protein>
<dbReference type="AlphaFoldDB" id="A0A512JA82"/>
<dbReference type="EMBL" id="BJZU01000126">
    <property type="protein sequence ID" value="GEP06843.1"/>
    <property type="molecule type" value="Genomic_DNA"/>
</dbReference>
<reference evidence="1 3" key="3">
    <citation type="submission" date="2019-07" db="EMBL/GenBank/DDBJ databases">
        <title>Whole genome shotgun sequence of Methylobacterium oxalidis NBRC 107715.</title>
        <authorList>
            <person name="Hosoyama A."/>
            <person name="Uohara A."/>
            <person name="Ohji S."/>
            <person name="Ichikawa N."/>
        </authorList>
    </citation>
    <scope>NUCLEOTIDE SEQUENCE [LARGE SCALE GENOMIC DNA]</scope>
    <source>
        <strain evidence="1 3">NBRC 107715</strain>
    </source>
</reference>
<evidence type="ECO:0000313" key="3">
    <source>
        <dbReference type="Proteomes" id="UP000321960"/>
    </source>
</evidence>
<dbReference type="EMBL" id="BSPK01000114">
    <property type="protein sequence ID" value="GLS67561.1"/>
    <property type="molecule type" value="Genomic_DNA"/>
</dbReference>
<dbReference type="RefSeq" id="WP_147028348.1">
    <property type="nucleotide sequence ID" value="NZ_BJZU01000126.1"/>
</dbReference>
<evidence type="ECO:0000313" key="2">
    <source>
        <dbReference type="EMBL" id="GLS67561.1"/>
    </source>
</evidence>
<reference evidence="4" key="2">
    <citation type="journal article" date="2019" name="Int. J. Syst. Evol. Microbiol.">
        <title>The Global Catalogue of Microorganisms (GCM) 10K type strain sequencing project: providing services to taxonomists for standard genome sequencing and annotation.</title>
        <authorList>
            <consortium name="The Broad Institute Genomics Platform"/>
            <consortium name="The Broad Institute Genome Sequencing Center for Infectious Disease"/>
            <person name="Wu L."/>
            <person name="Ma J."/>
        </authorList>
    </citation>
    <scope>NUCLEOTIDE SEQUENCE [LARGE SCALE GENOMIC DNA]</scope>
    <source>
        <strain evidence="4">NBRC 107715</strain>
    </source>
</reference>
<dbReference type="Proteomes" id="UP001156856">
    <property type="component" value="Unassembled WGS sequence"/>
</dbReference>
<gene>
    <name evidence="2" type="ORF">GCM10007888_59450</name>
    <name evidence="1" type="ORF">MOX02_48810</name>
</gene>
<evidence type="ECO:0000313" key="4">
    <source>
        <dbReference type="Proteomes" id="UP001156856"/>
    </source>
</evidence>
<organism evidence="1 3">
    <name type="scientific">Methylobacterium oxalidis</name>
    <dbReference type="NCBI Taxonomy" id="944322"/>
    <lineage>
        <taxon>Bacteria</taxon>
        <taxon>Pseudomonadati</taxon>
        <taxon>Pseudomonadota</taxon>
        <taxon>Alphaproteobacteria</taxon>
        <taxon>Hyphomicrobiales</taxon>
        <taxon>Methylobacteriaceae</taxon>
        <taxon>Methylobacterium</taxon>
    </lineage>
</organism>
<name>A0A512JA82_9HYPH</name>